<dbReference type="Proteomes" id="UP001165652">
    <property type="component" value="Unassembled WGS sequence"/>
</dbReference>
<dbReference type="Gene3D" id="1.10.260.40">
    <property type="entry name" value="lambda repressor-like DNA-binding domains"/>
    <property type="match status" value="1"/>
</dbReference>
<gene>
    <name evidence="2" type="ORF">PQJ73_26620</name>
</gene>
<dbReference type="EMBL" id="JAQQLI010000066">
    <property type="protein sequence ID" value="MDC7789270.1"/>
    <property type="molecule type" value="Genomic_DNA"/>
</dbReference>
<accession>A0ABT5JHS1</accession>
<organism evidence="2 3">
    <name type="scientific">Rhodoplanes tepidamans</name>
    <name type="common">Rhodoplanes cryptolactis</name>
    <dbReference type="NCBI Taxonomy" id="200616"/>
    <lineage>
        <taxon>Bacteria</taxon>
        <taxon>Pseudomonadati</taxon>
        <taxon>Pseudomonadota</taxon>
        <taxon>Alphaproteobacteria</taxon>
        <taxon>Hyphomicrobiales</taxon>
        <taxon>Nitrobacteraceae</taxon>
        <taxon>Rhodoplanes</taxon>
    </lineage>
</organism>
<dbReference type="SUPFAM" id="SSF47413">
    <property type="entry name" value="lambda repressor-like DNA-binding domains"/>
    <property type="match status" value="1"/>
</dbReference>
<reference evidence="2" key="1">
    <citation type="journal article" date="2023" name="Microbiol Resour">
        <title>Genome Sequences of Rhodoplanes serenus and Two Thermotolerant Strains, Rhodoplanes tepidamans and 'Rhodoplanes cryptolactis,' Further Refine the Genus.</title>
        <authorList>
            <person name="Rayyan A.A."/>
            <person name="Kyndt J.A."/>
        </authorList>
    </citation>
    <scope>NUCLEOTIDE SEQUENCE</scope>
    <source>
        <strain evidence="2">DSM 9987</strain>
    </source>
</reference>
<dbReference type="Pfam" id="PF13744">
    <property type="entry name" value="HTH_37"/>
    <property type="match status" value="1"/>
</dbReference>
<evidence type="ECO:0000313" key="3">
    <source>
        <dbReference type="Proteomes" id="UP001165652"/>
    </source>
</evidence>
<protein>
    <submittedName>
        <fullName evidence="2">Helix-turn-helix transcriptional regulator</fullName>
    </submittedName>
</protein>
<name>A0ABT5JHS1_RHOTP</name>
<dbReference type="InterPro" id="IPR039554">
    <property type="entry name" value="HigA2-like_HTH"/>
</dbReference>
<sequence length="112" mass="11932">MTTKHPRAEPLEVVRGSGNAFADVGLPNADAELIKSRLAAELIQVMREKKLTAAAVHRATGVTVADISRIRNADLGRFSIDRLVRLLNGLGRRVGVTVEPAQGRSGAVQALP</sequence>
<dbReference type="RefSeq" id="WP_272780096.1">
    <property type="nucleotide sequence ID" value="NZ_JAQQLI010000066.1"/>
</dbReference>
<dbReference type="InterPro" id="IPR010982">
    <property type="entry name" value="Lambda_DNA-bd_dom_sf"/>
</dbReference>
<feature type="domain" description="HigA2-like helix-turn-helix" evidence="1">
    <location>
        <begin position="20"/>
        <end position="99"/>
    </location>
</feature>
<keyword evidence="3" id="KW-1185">Reference proteome</keyword>
<evidence type="ECO:0000313" key="2">
    <source>
        <dbReference type="EMBL" id="MDC7789270.1"/>
    </source>
</evidence>
<comment type="caution">
    <text evidence="2">The sequence shown here is derived from an EMBL/GenBank/DDBJ whole genome shotgun (WGS) entry which is preliminary data.</text>
</comment>
<proteinExistence type="predicted"/>
<evidence type="ECO:0000259" key="1">
    <source>
        <dbReference type="Pfam" id="PF13744"/>
    </source>
</evidence>
<reference evidence="2" key="2">
    <citation type="submission" date="2023-02" db="EMBL/GenBank/DDBJ databases">
        <authorList>
            <person name="Rayyan A."/>
            <person name="Meyer T."/>
            <person name="Kyndt J.A."/>
        </authorList>
    </citation>
    <scope>NUCLEOTIDE SEQUENCE</scope>
    <source>
        <strain evidence="2">DSM 9987</strain>
    </source>
</reference>